<proteinExistence type="inferred from homology"/>
<dbReference type="Pfam" id="PF21760">
    <property type="entry name" value="SecD_1st"/>
    <property type="match status" value="1"/>
</dbReference>
<comment type="function">
    <text evidence="9">Part of the Sec protein translocase complex. Interacts with the SecYEG preprotein conducting channel. SecDF uses the proton motive force (PMF) to complete protein translocation after the ATP-dependent function of SecA.</text>
</comment>
<keyword evidence="2 9" id="KW-0813">Transport</keyword>
<dbReference type="InterPro" id="IPR005791">
    <property type="entry name" value="SecD"/>
</dbReference>
<evidence type="ECO:0000256" key="7">
    <source>
        <dbReference type="ARBA" id="ARBA00023010"/>
    </source>
</evidence>
<dbReference type="AlphaFoldDB" id="A0A239WPG5"/>
<dbReference type="InterPro" id="IPR022813">
    <property type="entry name" value="SecD/SecF_arch_bac"/>
</dbReference>
<dbReference type="GO" id="GO:0065002">
    <property type="term" value="P:intracellular protein transmembrane transport"/>
    <property type="evidence" value="ECO:0007669"/>
    <property type="project" value="UniProtKB-UniRule"/>
</dbReference>
<feature type="transmembrane region" description="Helical" evidence="9">
    <location>
        <begin position="456"/>
        <end position="479"/>
    </location>
</feature>
<dbReference type="KEGG" id="cgrn:4412665_01346"/>
<evidence type="ECO:0000256" key="3">
    <source>
        <dbReference type="ARBA" id="ARBA00022475"/>
    </source>
</evidence>
<dbReference type="InterPro" id="IPR054384">
    <property type="entry name" value="SecDF_P1_head"/>
</dbReference>
<dbReference type="Pfam" id="PF02355">
    <property type="entry name" value="SecD_SecF_C"/>
    <property type="match status" value="1"/>
</dbReference>
<evidence type="ECO:0000256" key="10">
    <source>
        <dbReference type="SAM" id="MobiDB-lite"/>
    </source>
</evidence>
<evidence type="ECO:0000256" key="4">
    <source>
        <dbReference type="ARBA" id="ARBA00022692"/>
    </source>
</evidence>
<comment type="similarity">
    <text evidence="9">Belongs to the SecD/SecF family. SecD subfamily.</text>
</comment>
<keyword evidence="3 9" id="KW-1003">Cell membrane</keyword>
<dbReference type="NCBIfam" id="TIGR00916">
    <property type="entry name" value="2A0604s01"/>
    <property type="match status" value="1"/>
</dbReference>
<evidence type="ECO:0000259" key="13">
    <source>
        <dbReference type="Pfam" id="PF22599"/>
    </source>
</evidence>
<dbReference type="HAMAP" id="MF_01463_B">
    <property type="entry name" value="SecD_B"/>
    <property type="match status" value="1"/>
</dbReference>
<feature type="transmembrane region" description="Helical" evidence="9">
    <location>
        <begin position="354"/>
        <end position="374"/>
    </location>
</feature>
<dbReference type="GO" id="GO:0005886">
    <property type="term" value="C:plasma membrane"/>
    <property type="evidence" value="ECO:0007669"/>
    <property type="project" value="UniProtKB-SubCell"/>
</dbReference>
<keyword evidence="4 9" id="KW-0812">Transmembrane</keyword>
<gene>
    <name evidence="14" type="primary">secDF_2</name>
    <name evidence="9" type="synonym">secD</name>
    <name evidence="14" type="ORF">SAMEA4412665_01346</name>
</gene>
<feature type="region of interest" description="Disordered" evidence="10">
    <location>
        <begin position="127"/>
        <end position="193"/>
    </location>
</feature>
<keyword evidence="8 9" id="KW-0472">Membrane</keyword>
<dbReference type="PANTHER" id="PTHR30081:SF1">
    <property type="entry name" value="PROTEIN TRANSLOCASE SUBUNIT SECD"/>
    <property type="match status" value="1"/>
</dbReference>
<feature type="region of interest" description="Disordered" evidence="10">
    <location>
        <begin position="540"/>
        <end position="564"/>
    </location>
</feature>
<comment type="caution">
    <text evidence="9">Lacks conserved residue(s) required for the propagation of feature annotation.</text>
</comment>
<dbReference type="SUPFAM" id="SSF82866">
    <property type="entry name" value="Multidrug efflux transporter AcrB transmembrane domain"/>
    <property type="match status" value="1"/>
</dbReference>
<dbReference type="GO" id="GO:0006605">
    <property type="term" value="P:protein targeting"/>
    <property type="evidence" value="ECO:0007669"/>
    <property type="project" value="UniProtKB-UniRule"/>
</dbReference>
<evidence type="ECO:0000313" key="15">
    <source>
        <dbReference type="Proteomes" id="UP000215332"/>
    </source>
</evidence>
<feature type="compositionally biased region" description="Low complexity" evidence="10">
    <location>
        <begin position="129"/>
        <end position="144"/>
    </location>
</feature>
<dbReference type="GO" id="GO:0015450">
    <property type="term" value="F:protein-transporting ATPase activity"/>
    <property type="evidence" value="ECO:0007669"/>
    <property type="project" value="InterPro"/>
</dbReference>
<dbReference type="eggNOG" id="COG0342">
    <property type="taxonomic scope" value="Bacteria"/>
</dbReference>
<dbReference type="InterPro" id="IPR055344">
    <property type="entry name" value="SecD_SecF_C_bact"/>
</dbReference>
<feature type="transmembrane region" description="Helical" evidence="9">
    <location>
        <begin position="381"/>
        <end position="401"/>
    </location>
</feature>
<dbReference type="InterPro" id="IPR048634">
    <property type="entry name" value="SecD_SecF_C"/>
</dbReference>
<dbReference type="Proteomes" id="UP000215332">
    <property type="component" value="Chromosome 1"/>
</dbReference>
<evidence type="ECO:0000256" key="6">
    <source>
        <dbReference type="ARBA" id="ARBA00022989"/>
    </source>
</evidence>
<feature type="domain" description="SecDF P1 head subdomain" evidence="13">
    <location>
        <begin position="220"/>
        <end position="334"/>
    </location>
</feature>
<evidence type="ECO:0000259" key="12">
    <source>
        <dbReference type="Pfam" id="PF21760"/>
    </source>
</evidence>
<accession>A0A239WPG5</accession>
<comment type="subcellular location">
    <subcellularLocation>
        <location evidence="1 9">Cell membrane</location>
        <topology evidence="1 9">Multi-pass membrane protein</topology>
    </subcellularLocation>
</comment>
<keyword evidence="5 9" id="KW-0653">Protein transport</keyword>
<reference evidence="14 15" key="1">
    <citation type="submission" date="2017-06" db="EMBL/GenBank/DDBJ databases">
        <authorList>
            <consortium name="Pathogen Informatics"/>
        </authorList>
    </citation>
    <scope>NUCLEOTIDE SEQUENCE [LARGE SCALE GENOMIC DNA]</scope>
    <source>
        <strain evidence="14 15">NCTC11865</strain>
    </source>
</reference>
<dbReference type="NCBIfam" id="TIGR01129">
    <property type="entry name" value="secD"/>
    <property type="match status" value="1"/>
</dbReference>
<evidence type="ECO:0000256" key="1">
    <source>
        <dbReference type="ARBA" id="ARBA00004651"/>
    </source>
</evidence>
<organism evidence="14 15">
    <name type="scientific">Cutibacterium granulosum</name>
    <dbReference type="NCBI Taxonomy" id="33011"/>
    <lineage>
        <taxon>Bacteria</taxon>
        <taxon>Bacillati</taxon>
        <taxon>Actinomycetota</taxon>
        <taxon>Actinomycetes</taxon>
        <taxon>Propionibacteriales</taxon>
        <taxon>Propionibacteriaceae</taxon>
        <taxon>Cutibacterium</taxon>
    </lineage>
</organism>
<dbReference type="Gene3D" id="3.30.70.3220">
    <property type="match status" value="1"/>
</dbReference>
<dbReference type="InterPro" id="IPR048631">
    <property type="entry name" value="SecD_1st"/>
</dbReference>
<evidence type="ECO:0000259" key="11">
    <source>
        <dbReference type="Pfam" id="PF02355"/>
    </source>
</evidence>
<feature type="domain" description="Protein export membrane protein SecD/SecF C-terminal" evidence="11">
    <location>
        <begin position="337"/>
        <end position="512"/>
    </location>
</feature>
<feature type="compositionally biased region" description="Basic residues" evidence="10">
    <location>
        <begin position="540"/>
        <end position="553"/>
    </location>
</feature>
<keyword evidence="6 9" id="KW-1133">Transmembrane helix</keyword>
<sequence>MATQKKQPRPGRTLTIFFVLILAMYVLMAATRTWTPRLGLDLKGGTSVTLTASSTNDKSVTPTSLEQARVIIQQRVNSLGVGESSVKTMGDRNIVVSAPNVDSEKLVDMVGQTAQLGFRMVNTYDRAPDAGASPSPSASPSAGPNGIKATTLPEAAPSSSASASSGPSASAKDKKAEPSVATAQKWQPSEADQEAFTKFKCGDPITDEPGKPLITCDREKQLKYMLSPVAFPGTVVTDANQQQLSNGMGYGVGLKFDSKGAKDFADATTYLCSQQDPRNQFAIVLDGKVISAPRLDGSKGGQCPITAGEAQITGNFTMESADDLANVLKYGALPLSFDVSSVDTVSPTLGGEQLNAGLIAGIIGLVLVAAYALIYYRGLGAVTIGSLLVAGLGTYAAMVLLGPAVGFTLSLAGIAGAIVAIGISADSFIVYFERIRDEIRDGGTLRRSLETGWQKARGTILMADGVSLLSAIVLFLLSVDQVKGFAFTLGLTTLMDLFICFFFTHPLIILLGRTKFWGEGRRGSGLEAAHMGVTQDALLGRRRRRTARSRRTAHASATNTSEEA</sequence>
<name>A0A239WPG5_9ACTN</name>
<evidence type="ECO:0000256" key="2">
    <source>
        <dbReference type="ARBA" id="ARBA00022448"/>
    </source>
</evidence>
<feature type="transmembrane region" description="Helical" evidence="9">
    <location>
        <begin position="407"/>
        <end position="432"/>
    </location>
</feature>
<evidence type="ECO:0000256" key="5">
    <source>
        <dbReference type="ARBA" id="ARBA00022927"/>
    </source>
</evidence>
<dbReference type="PANTHER" id="PTHR30081">
    <property type="entry name" value="PROTEIN-EXPORT MEMBRANE PROTEIN SEC"/>
    <property type="match status" value="1"/>
</dbReference>
<feature type="transmembrane region" description="Helical" evidence="9">
    <location>
        <begin position="485"/>
        <end position="512"/>
    </location>
</feature>
<protein>
    <recommendedName>
        <fullName evidence="9">Protein translocase subunit SecD</fullName>
    </recommendedName>
</protein>
<evidence type="ECO:0000313" key="14">
    <source>
        <dbReference type="EMBL" id="SNV36312.1"/>
    </source>
</evidence>
<comment type="subunit">
    <text evidence="9">Forms a complex with SecF. Part of the essential Sec protein translocation apparatus which comprises SecA, SecYEG and auxiliary proteins SecDF. Other proteins may also be involved.</text>
</comment>
<dbReference type="GO" id="GO:0043952">
    <property type="term" value="P:protein transport by the Sec complex"/>
    <property type="evidence" value="ECO:0007669"/>
    <property type="project" value="UniProtKB-UniRule"/>
</dbReference>
<dbReference type="EMBL" id="LT906441">
    <property type="protein sequence ID" value="SNV36312.1"/>
    <property type="molecule type" value="Genomic_DNA"/>
</dbReference>
<dbReference type="Gene3D" id="3.30.1360.200">
    <property type="match status" value="1"/>
</dbReference>
<feature type="domain" description="Protein translocase subunit SecDF P1" evidence="12">
    <location>
        <begin position="65"/>
        <end position="122"/>
    </location>
</feature>
<evidence type="ECO:0000256" key="9">
    <source>
        <dbReference type="HAMAP-Rule" id="MF_01463"/>
    </source>
</evidence>
<evidence type="ECO:0000256" key="8">
    <source>
        <dbReference type="ARBA" id="ARBA00023136"/>
    </source>
</evidence>
<feature type="compositionally biased region" description="Low complexity" evidence="10">
    <location>
        <begin position="155"/>
        <end position="170"/>
    </location>
</feature>
<dbReference type="Gene3D" id="1.20.1640.10">
    <property type="entry name" value="Multidrug efflux transporter AcrB transmembrane domain"/>
    <property type="match status" value="1"/>
</dbReference>
<keyword evidence="7 9" id="KW-0811">Translocation</keyword>
<dbReference type="Pfam" id="PF22599">
    <property type="entry name" value="SecDF_P1_head"/>
    <property type="match status" value="1"/>
</dbReference>
<feature type="compositionally biased region" description="Low complexity" evidence="10">
    <location>
        <begin position="554"/>
        <end position="564"/>
    </location>
</feature>